<gene>
    <name evidence="2" type="ORF">GCM10009864_71150</name>
</gene>
<protein>
    <submittedName>
        <fullName evidence="2">Uncharacterized protein</fullName>
    </submittedName>
</protein>
<keyword evidence="3" id="KW-1185">Reference proteome</keyword>
<feature type="compositionally biased region" description="Basic and acidic residues" evidence="1">
    <location>
        <begin position="53"/>
        <end position="72"/>
    </location>
</feature>
<evidence type="ECO:0000313" key="2">
    <source>
        <dbReference type="EMBL" id="GAA2687167.1"/>
    </source>
</evidence>
<dbReference type="EMBL" id="BAAARK010000040">
    <property type="protein sequence ID" value="GAA2687167.1"/>
    <property type="molecule type" value="Genomic_DNA"/>
</dbReference>
<feature type="region of interest" description="Disordered" evidence="1">
    <location>
        <begin position="1"/>
        <end position="81"/>
    </location>
</feature>
<name>A0ABN3SWN5_9ACTN</name>
<accession>A0ABN3SWN5</accession>
<organism evidence="2 3">
    <name type="scientific">Streptomyces lunalinharesii</name>
    <dbReference type="NCBI Taxonomy" id="333384"/>
    <lineage>
        <taxon>Bacteria</taxon>
        <taxon>Bacillati</taxon>
        <taxon>Actinomycetota</taxon>
        <taxon>Actinomycetes</taxon>
        <taxon>Kitasatosporales</taxon>
        <taxon>Streptomycetaceae</taxon>
        <taxon>Streptomyces</taxon>
    </lineage>
</organism>
<proteinExistence type="predicted"/>
<evidence type="ECO:0000313" key="3">
    <source>
        <dbReference type="Proteomes" id="UP001500994"/>
    </source>
</evidence>
<dbReference type="Proteomes" id="UP001500994">
    <property type="component" value="Unassembled WGS sequence"/>
</dbReference>
<sequence length="110" mass="11870">MAPVATRDTSGLPRHDRWGDRHRSRPSVGPGGQGWSGWRPRAQRAIAGVLGGGEEKHRQEASRHDHRGDRNGRGLPGGAARPVARVTAHRCLLEPVWSVCGTYRGGADVP</sequence>
<evidence type="ECO:0000256" key="1">
    <source>
        <dbReference type="SAM" id="MobiDB-lite"/>
    </source>
</evidence>
<reference evidence="2 3" key="1">
    <citation type="journal article" date="2019" name="Int. J. Syst. Evol. Microbiol.">
        <title>The Global Catalogue of Microorganisms (GCM) 10K type strain sequencing project: providing services to taxonomists for standard genome sequencing and annotation.</title>
        <authorList>
            <consortium name="The Broad Institute Genomics Platform"/>
            <consortium name="The Broad Institute Genome Sequencing Center for Infectious Disease"/>
            <person name="Wu L."/>
            <person name="Ma J."/>
        </authorList>
    </citation>
    <scope>NUCLEOTIDE SEQUENCE [LARGE SCALE GENOMIC DNA]</scope>
    <source>
        <strain evidence="2 3">JCM 16374</strain>
    </source>
</reference>
<comment type="caution">
    <text evidence="2">The sequence shown here is derived from an EMBL/GenBank/DDBJ whole genome shotgun (WGS) entry which is preliminary data.</text>
</comment>